<dbReference type="EMBL" id="JAVMIP010000006">
    <property type="protein sequence ID" value="MDS3860841.1"/>
    <property type="molecule type" value="Genomic_DNA"/>
</dbReference>
<dbReference type="Proteomes" id="UP001268256">
    <property type="component" value="Unassembled WGS sequence"/>
</dbReference>
<protein>
    <submittedName>
        <fullName evidence="2">Uncharacterized protein</fullName>
    </submittedName>
</protein>
<accession>A0AAE4FTT2</accession>
<proteinExistence type="predicted"/>
<keyword evidence="1" id="KW-1133">Transmembrane helix</keyword>
<sequence length="110" mass="12386">MSEPNDTIQVLERLTVAMTDLHREVSLIKHDLQELRGDVRVNQATTVEQLKSLNDKFEGLRSEIKEDVAELRDRQKGTDARLWLFLGGLVTLLGGGLWGLIRLVLPVPVT</sequence>
<keyword evidence="1" id="KW-0472">Membrane</keyword>
<gene>
    <name evidence="2" type="ORF">RIF25_08440</name>
</gene>
<evidence type="ECO:0000313" key="2">
    <source>
        <dbReference type="EMBL" id="MDS3860841.1"/>
    </source>
</evidence>
<comment type="caution">
    <text evidence="2">The sequence shown here is derived from an EMBL/GenBank/DDBJ whole genome shotgun (WGS) entry which is preliminary data.</text>
</comment>
<evidence type="ECO:0000256" key="1">
    <source>
        <dbReference type="SAM" id="Phobius"/>
    </source>
</evidence>
<feature type="transmembrane region" description="Helical" evidence="1">
    <location>
        <begin position="82"/>
        <end position="105"/>
    </location>
</feature>
<dbReference type="RefSeq" id="WP_322878103.1">
    <property type="nucleotide sequence ID" value="NZ_JAVMIP010000006.1"/>
</dbReference>
<organism evidence="2 3">
    <name type="scientific">Pseudocalidococcus azoricus BACA0444</name>
    <dbReference type="NCBI Taxonomy" id="2918990"/>
    <lineage>
        <taxon>Bacteria</taxon>
        <taxon>Bacillati</taxon>
        <taxon>Cyanobacteriota</taxon>
        <taxon>Cyanophyceae</taxon>
        <taxon>Acaryochloridales</taxon>
        <taxon>Thermosynechococcaceae</taxon>
        <taxon>Pseudocalidococcus</taxon>
        <taxon>Pseudocalidococcus azoricus</taxon>
    </lineage>
</organism>
<keyword evidence="3" id="KW-1185">Reference proteome</keyword>
<evidence type="ECO:0000313" key="3">
    <source>
        <dbReference type="Proteomes" id="UP001268256"/>
    </source>
</evidence>
<dbReference type="AlphaFoldDB" id="A0AAE4FTT2"/>
<name>A0AAE4FTT2_9CYAN</name>
<keyword evidence="1" id="KW-0812">Transmembrane</keyword>
<reference evidence="3" key="1">
    <citation type="submission" date="2023-07" db="EMBL/GenBank/DDBJ databases">
        <authorList>
            <person name="Luz R."/>
            <person name="Cordeiro R."/>
            <person name="Fonseca A."/>
            <person name="Goncalves V."/>
        </authorList>
    </citation>
    <scope>NUCLEOTIDE SEQUENCE [LARGE SCALE GENOMIC DNA]</scope>
    <source>
        <strain evidence="3">BACA0444</strain>
    </source>
</reference>